<protein>
    <submittedName>
        <fullName evidence="1">Uncharacterized protein</fullName>
    </submittedName>
</protein>
<reference evidence="1 2" key="1">
    <citation type="submission" date="2019-01" db="EMBL/GenBank/DDBJ databases">
        <title>Sequencing of cultivated peanut Arachis hypogaea provides insights into genome evolution and oil improvement.</title>
        <authorList>
            <person name="Chen X."/>
        </authorList>
    </citation>
    <scope>NUCLEOTIDE SEQUENCE [LARGE SCALE GENOMIC DNA]</scope>
    <source>
        <strain evidence="2">cv. Fuhuasheng</strain>
        <tissue evidence="1">Leaves</tissue>
    </source>
</reference>
<dbReference type="AlphaFoldDB" id="A0A445EHR0"/>
<sequence length="59" mass="6900">MTIKIFIHYLIVEYSVILEKSDDGYYHIKKINIPMKKSGSLIYTTAHIHSKIVNTTYII</sequence>
<evidence type="ECO:0000313" key="1">
    <source>
        <dbReference type="EMBL" id="RYR74946.1"/>
    </source>
</evidence>
<name>A0A445EHR0_ARAHY</name>
<gene>
    <name evidence="1" type="ORF">Ahy_A02g009659</name>
</gene>
<dbReference type="EMBL" id="SDMP01000002">
    <property type="protein sequence ID" value="RYR74946.1"/>
    <property type="molecule type" value="Genomic_DNA"/>
</dbReference>
<comment type="caution">
    <text evidence="1">The sequence shown here is derived from an EMBL/GenBank/DDBJ whole genome shotgun (WGS) entry which is preliminary data.</text>
</comment>
<evidence type="ECO:0000313" key="2">
    <source>
        <dbReference type="Proteomes" id="UP000289738"/>
    </source>
</evidence>
<dbReference type="Pfam" id="PF07712">
    <property type="entry name" value="SURNod19"/>
    <property type="match status" value="1"/>
</dbReference>
<keyword evidence="2" id="KW-1185">Reference proteome</keyword>
<proteinExistence type="predicted"/>
<dbReference type="InterPro" id="IPR011692">
    <property type="entry name" value="Stress_up-reg_Nod19"/>
</dbReference>
<accession>A0A445EHR0</accession>
<organism evidence="1 2">
    <name type="scientific">Arachis hypogaea</name>
    <name type="common">Peanut</name>
    <dbReference type="NCBI Taxonomy" id="3818"/>
    <lineage>
        <taxon>Eukaryota</taxon>
        <taxon>Viridiplantae</taxon>
        <taxon>Streptophyta</taxon>
        <taxon>Embryophyta</taxon>
        <taxon>Tracheophyta</taxon>
        <taxon>Spermatophyta</taxon>
        <taxon>Magnoliopsida</taxon>
        <taxon>eudicotyledons</taxon>
        <taxon>Gunneridae</taxon>
        <taxon>Pentapetalae</taxon>
        <taxon>rosids</taxon>
        <taxon>fabids</taxon>
        <taxon>Fabales</taxon>
        <taxon>Fabaceae</taxon>
        <taxon>Papilionoideae</taxon>
        <taxon>50 kb inversion clade</taxon>
        <taxon>dalbergioids sensu lato</taxon>
        <taxon>Dalbergieae</taxon>
        <taxon>Pterocarpus clade</taxon>
        <taxon>Arachis</taxon>
    </lineage>
</organism>
<dbReference type="Proteomes" id="UP000289738">
    <property type="component" value="Chromosome A02"/>
</dbReference>